<organism evidence="5 6">
    <name type="scientific">Ridgeia piscesae</name>
    <name type="common">Tubeworm</name>
    <dbReference type="NCBI Taxonomy" id="27915"/>
    <lineage>
        <taxon>Eukaryota</taxon>
        <taxon>Metazoa</taxon>
        <taxon>Spiralia</taxon>
        <taxon>Lophotrochozoa</taxon>
        <taxon>Annelida</taxon>
        <taxon>Polychaeta</taxon>
        <taxon>Sedentaria</taxon>
        <taxon>Canalipalpata</taxon>
        <taxon>Sabellida</taxon>
        <taxon>Siboglinidae</taxon>
        <taxon>Ridgeia</taxon>
    </lineage>
</organism>
<reference evidence="5" key="1">
    <citation type="journal article" date="2023" name="Mol. Biol. Evol.">
        <title>Third-Generation Sequencing Reveals the Adaptive Role of the Epigenome in Three Deep-Sea Polychaetes.</title>
        <authorList>
            <person name="Perez M."/>
            <person name="Aroh O."/>
            <person name="Sun Y."/>
            <person name="Lan Y."/>
            <person name="Juniper S.K."/>
            <person name="Young C.R."/>
            <person name="Angers B."/>
            <person name="Qian P.Y."/>
        </authorList>
    </citation>
    <scope>NUCLEOTIDE SEQUENCE</scope>
    <source>
        <strain evidence="5">R07B-5</strain>
    </source>
</reference>
<dbReference type="SUPFAM" id="SSF47370">
    <property type="entry name" value="Bromodomain"/>
    <property type="match status" value="1"/>
</dbReference>
<dbReference type="GO" id="GO:0045944">
    <property type="term" value="P:positive regulation of transcription by RNA polymerase II"/>
    <property type="evidence" value="ECO:0007669"/>
    <property type="project" value="TreeGrafter"/>
</dbReference>
<dbReference type="PRINTS" id="PR00503">
    <property type="entry name" value="BROMODOMAIN"/>
</dbReference>
<dbReference type="InterPro" id="IPR037800">
    <property type="entry name" value="GCN5"/>
</dbReference>
<dbReference type="PANTHER" id="PTHR45750">
    <property type="entry name" value="GH11602P"/>
    <property type="match status" value="1"/>
</dbReference>
<dbReference type="EMBL" id="JAODUO010000082">
    <property type="protein sequence ID" value="KAK2190343.1"/>
    <property type="molecule type" value="Genomic_DNA"/>
</dbReference>
<dbReference type="InterPro" id="IPR001487">
    <property type="entry name" value="Bromodomain"/>
</dbReference>
<keyword evidence="1 2" id="KW-0103">Bromodomain</keyword>
<feature type="region of interest" description="Disordered" evidence="3">
    <location>
        <begin position="1"/>
        <end position="119"/>
    </location>
</feature>
<dbReference type="Gene3D" id="1.20.920.10">
    <property type="entry name" value="Bromodomain-like"/>
    <property type="match status" value="1"/>
</dbReference>
<evidence type="ECO:0000256" key="3">
    <source>
        <dbReference type="SAM" id="MobiDB-lite"/>
    </source>
</evidence>
<dbReference type="SMART" id="SM00297">
    <property type="entry name" value="BROMO"/>
    <property type="match status" value="1"/>
</dbReference>
<feature type="domain" description="Bromo" evidence="4">
    <location>
        <begin position="151"/>
        <end position="221"/>
    </location>
</feature>
<gene>
    <name evidence="5" type="ORF">NP493_83g00015</name>
</gene>
<dbReference type="GO" id="GO:0140672">
    <property type="term" value="C:ATAC complex"/>
    <property type="evidence" value="ECO:0007669"/>
    <property type="project" value="TreeGrafter"/>
</dbReference>
<accession>A0AAD9UI25</accession>
<protein>
    <recommendedName>
        <fullName evidence="4">Bromo domain-containing protein</fullName>
    </recommendedName>
</protein>
<dbReference type="AlphaFoldDB" id="A0AAD9UI25"/>
<dbReference type="PANTHER" id="PTHR45750:SF3">
    <property type="entry name" value="HISTONE ACETYLTRANSFERASE"/>
    <property type="match status" value="1"/>
</dbReference>
<evidence type="ECO:0000313" key="6">
    <source>
        <dbReference type="Proteomes" id="UP001209878"/>
    </source>
</evidence>
<dbReference type="GO" id="GO:0010484">
    <property type="term" value="F:histone H3 acetyltransferase activity"/>
    <property type="evidence" value="ECO:0007669"/>
    <property type="project" value="TreeGrafter"/>
</dbReference>
<name>A0AAD9UI25_RIDPI</name>
<evidence type="ECO:0000256" key="1">
    <source>
        <dbReference type="ARBA" id="ARBA00023117"/>
    </source>
</evidence>
<dbReference type="PROSITE" id="PS50014">
    <property type="entry name" value="BROMODOMAIN_2"/>
    <property type="match status" value="1"/>
</dbReference>
<evidence type="ECO:0000259" key="4">
    <source>
        <dbReference type="PROSITE" id="PS50014"/>
    </source>
</evidence>
<feature type="compositionally biased region" description="Polar residues" evidence="3">
    <location>
        <begin position="58"/>
        <end position="75"/>
    </location>
</feature>
<feature type="compositionally biased region" description="Low complexity" evidence="3">
    <location>
        <begin position="45"/>
        <end position="57"/>
    </location>
</feature>
<sequence length="285" mass="31970">MVKQITSVKGSPDSAKQPFKSSQSSLLLPDLEPEAPRTPTKRKLTVSPTTTATTTSTMKQQRTGGSPPTVVSSSRAAFPATGKAPPSKSAAARTAVSSTTSSPGSPKTPPLGVRRLTKKQFQTSPDEVIAPMNKRGFQYREECFSVLNAVYNHEMSFPFRAEVRSTEVPDYYKVVKFPMCLDLIASRLRQRLYTDVEHFVSDMRRIFWNCKLYHQPNSPLYRHGEIVERFCNWKLRETFKEFDFSHITGSPRYSVTYTATHGATKLEKMSVKKAKIPGELRPLLG</sequence>
<keyword evidence="6" id="KW-1185">Reference proteome</keyword>
<comment type="caution">
    <text evidence="5">The sequence shown here is derived from an EMBL/GenBank/DDBJ whole genome shotgun (WGS) entry which is preliminary data.</text>
</comment>
<dbReference type="Proteomes" id="UP001209878">
    <property type="component" value="Unassembled WGS sequence"/>
</dbReference>
<dbReference type="InterPro" id="IPR036427">
    <property type="entry name" value="Bromodomain-like_sf"/>
</dbReference>
<evidence type="ECO:0000256" key="2">
    <source>
        <dbReference type="PROSITE-ProRule" id="PRU00035"/>
    </source>
</evidence>
<feature type="compositionally biased region" description="Low complexity" evidence="3">
    <location>
        <begin position="87"/>
        <end position="105"/>
    </location>
</feature>
<evidence type="ECO:0000313" key="5">
    <source>
        <dbReference type="EMBL" id="KAK2190343.1"/>
    </source>
</evidence>
<proteinExistence type="predicted"/>
<dbReference type="Pfam" id="PF00439">
    <property type="entry name" value="Bromodomain"/>
    <property type="match status" value="1"/>
</dbReference>